<feature type="chain" id="PRO_5020404321" description="Malate dehydrogenase" evidence="2">
    <location>
        <begin position="19"/>
        <end position="223"/>
    </location>
</feature>
<gene>
    <name evidence="3" type="ORF">AA0114_g217</name>
</gene>
<keyword evidence="2" id="KW-0732">Signal</keyword>
<feature type="region of interest" description="Disordered" evidence="1">
    <location>
        <begin position="26"/>
        <end position="50"/>
    </location>
</feature>
<name>A0A4Q4MVV1_9PLEO</name>
<reference evidence="4" key="1">
    <citation type="journal article" date="2019" name="bioRxiv">
        <title>Genomics, evolutionary history and diagnostics of the Alternaria alternata species group including apple and Asian pear pathotypes.</title>
        <authorList>
            <person name="Armitage A.D."/>
            <person name="Cockerton H.M."/>
            <person name="Sreenivasaprasad S."/>
            <person name="Woodhall J.W."/>
            <person name="Lane C.R."/>
            <person name="Harrison R.J."/>
            <person name="Clarkson J.P."/>
        </authorList>
    </citation>
    <scope>NUCLEOTIDE SEQUENCE [LARGE SCALE GENOMIC DNA]</scope>
    <source>
        <strain evidence="4">FERA 1082</strain>
    </source>
</reference>
<dbReference type="EMBL" id="PDXA01000001">
    <property type="protein sequence ID" value="RYN61734.1"/>
    <property type="molecule type" value="Genomic_DNA"/>
</dbReference>
<dbReference type="AlphaFoldDB" id="A0A4Q4MVV1"/>
<feature type="compositionally biased region" description="Low complexity" evidence="1">
    <location>
        <begin position="36"/>
        <end position="50"/>
    </location>
</feature>
<dbReference type="InterPro" id="IPR021851">
    <property type="entry name" value="DUF3455"/>
</dbReference>
<proteinExistence type="predicted"/>
<evidence type="ECO:0000256" key="1">
    <source>
        <dbReference type="SAM" id="MobiDB-lite"/>
    </source>
</evidence>
<evidence type="ECO:0008006" key="5">
    <source>
        <dbReference type="Google" id="ProtNLM"/>
    </source>
</evidence>
<comment type="caution">
    <text evidence="3">The sequence shown here is derived from an EMBL/GenBank/DDBJ whole genome shotgun (WGS) entry which is preliminary data.</text>
</comment>
<feature type="signal peptide" evidence="2">
    <location>
        <begin position="1"/>
        <end position="18"/>
    </location>
</feature>
<dbReference type="Proteomes" id="UP000292402">
    <property type="component" value="Unassembled WGS sequence"/>
</dbReference>
<evidence type="ECO:0000256" key="2">
    <source>
        <dbReference type="SAM" id="SignalP"/>
    </source>
</evidence>
<evidence type="ECO:0000313" key="4">
    <source>
        <dbReference type="Proteomes" id="UP000292402"/>
    </source>
</evidence>
<protein>
    <recommendedName>
        <fullName evidence="5">Malate dehydrogenase</fullName>
    </recommendedName>
</protein>
<sequence length="223" mass="23454">MRTSIFFTAIALIPFAMSAPSRRPSFYPRQNCENGTADTTTPDEPTESTTPLCDLSGVQQPPSSLPPPTADMSLVLVALGQGTQNYTCSNATAIPSSIGAVAQLFNASCELSSNPTAGTASLGSIEETASIGAHFFLDNTTPDFDILGLGNTVAKKIDDVPAPDDATKNVKWLRLEAQTGSSSDVKMVYRLNTVGGMAPASCAGMAPGEVVTVEYEAQYWIYT</sequence>
<dbReference type="PANTHER" id="PTHR35567">
    <property type="entry name" value="MALATE DEHYDROGENASE (AFU_ORTHOLOGUE AFUA_2G13800)"/>
    <property type="match status" value="1"/>
</dbReference>
<dbReference type="PANTHER" id="PTHR35567:SF11">
    <property type="entry name" value="MALATE DEHYDROGENASE (AFU_ORTHOLOGUE AFUA_2G13800)"/>
    <property type="match status" value="1"/>
</dbReference>
<dbReference type="Pfam" id="PF11937">
    <property type="entry name" value="DUF3455"/>
    <property type="match status" value="1"/>
</dbReference>
<organism evidence="3 4">
    <name type="scientific">Alternaria tenuissima</name>
    <dbReference type="NCBI Taxonomy" id="119927"/>
    <lineage>
        <taxon>Eukaryota</taxon>
        <taxon>Fungi</taxon>
        <taxon>Dikarya</taxon>
        <taxon>Ascomycota</taxon>
        <taxon>Pezizomycotina</taxon>
        <taxon>Dothideomycetes</taxon>
        <taxon>Pleosporomycetidae</taxon>
        <taxon>Pleosporales</taxon>
        <taxon>Pleosporineae</taxon>
        <taxon>Pleosporaceae</taxon>
        <taxon>Alternaria</taxon>
        <taxon>Alternaria sect. Alternaria</taxon>
        <taxon>Alternaria alternata complex</taxon>
    </lineage>
</organism>
<accession>A0A4Q4MVV1</accession>
<evidence type="ECO:0000313" key="3">
    <source>
        <dbReference type="EMBL" id="RYN61734.1"/>
    </source>
</evidence>